<dbReference type="InterPro" id="IPR002938">
    <property type="entry name" value="FAD-bd"/>
</dbReference>
<evidence type="ECO:0000256" key="3">
    <source>
        <dbReference type="ARBA" id="ARBA00022827"/>
    </source>
</evidence>
<keyword evidence="3" id="KW-0274">FAD</keyword>
<dbReference type="SUPFAM" id="SSF51905">
    <property type="entry name" value="FAD/NAD(P)-binding domain"/>
    <property type="match status" value="1"/>
</dbReference>
<dbReference type="Gene3D" id="3.50.50.60">
    <property type="entry name" value="FAD/NAD(P)-binding domain"/>
    <property type="match status" value="1"/>
</dbReference>
<evidence type="ECO:0000256" key="4">
    <source>
        <dbReference type="ARBA" id="ARBA00023002"/>
    </source>
</evidence>
<dbReference type="HOGENOM" id="CLU_009665_4_0_1"/>
<dbReference type="AlphaFoldDB" id="A0A0D2GNZ4"/>
<dbReference type="GO" id="GO:0004497">
    <property type="term" value="F:monooxygenase activity"/>
    <property type="evidence" value="ECO:0007669"/>
    <property type="project" value="UniProtKB-KW"/>
</dbReference>
<protein>
    <recommendedName>
        <fullName evidence="7">FAD-binding domain-containing protein</fullName>
    </recommendedName>
</protein>
<dbReference type="RefSeq" id="XP_013266928.1">
    <property type="nucleotide sequence ID" value="XM_013411474.1"/>
</dbReference>
<evidence type="ECO:0000256" key="5">
    <source>
        <dbReference type="ARBA" id="ARBA00023033"/>
    </source>
</evidence>
<evidence type="ECO:0000256" key="2">
    <source>
        <dbReference type="ARBA" id="ARBA00022630"/>
    </source>
</evidence>
<evidence type="ECO:0000256" key="6">
    <source>
        <dbReference type="SAM" id="Phobius"/>
    </source>
</evidence>
<reference evidence="8 9" key="1">
    <citation type="submission" date="2015-01" db="EMBL/GenBank/DDBJ databases">
        <title>The Genome Sequence of Rhinocladiella mackenzie CBS 650.93.</title>
        <authorList>
            <consortium name="The Broad Institute Genomics Platform"/>
            <person name="Cuomo C."/>
            <person name="de Hoog S."/>
            <person name="Gorbushina A."/>
            <person name="Stielow B."/>
            <person name="Teixiera M."/>
            <person name="Abouelleil A."/>
            <person name="Chapman S.B."/>
            <person name="Priest M."/>
            <person name="Young S.K."/>
            <person name="Wortman J."/>
            <person name="Nusbaum C."/>
            <person name="Birren B."/>
        </authorList>
    </citation>
    <scope>NUCLEOTIDE SEQUENCE [LARGE SCALE GENOMIC DNA]</scope>
    <source>
        <strain evidence="8 9">CBS 650.93</strain>
    </source>
</reference>
<evidence type="ECO:0000259" key="7">
    <source>
        <dbReference type="Pfam" id="PF01494"/>
    </source>
</evidence>
<keyword evidence="6" id="KW-0812">Transmembrane</keyword>
<dbReference type="VEuPathDB" id="FungiDB:Z518_10965"/>
<feature type="domain" description="FAD-binding" evidence="7">
    <location>
        <begin position="121"/>
        <end position="386"/>
    </location>
</feature>
<dbReference type="GO" id="GO:0071949">
    <property type="term" value="F:FAD binding"/>
    <property type="evidence" value="ECO:0007669"/>
    <property type="project" value="InterPro"/>
</dbReference>
<gene>
    <name evidence="8" type="ORF">Z518_10965</name>
</gene>
<dbReference type="OrthoDB" id="655030at2759"/>
<dbReference type="PRINTS" id="PR00420">
    <property type="entry name" value="RNGMNOXGNASE"/>
</dbReference>
<dbReference type="PANTHER" id="PTHR13789">
    <property type="entry name" value="MONOOXYGENASE"/>
    <property type="match status" value="1"/>
</dbReference>
<keyword evidence="4" id="KW-0560">Oxidoreductase</keyword>
<evidence type="ECO:0000313" key="8">
    <source>
        <dbReference type="EMBL" id="KIX00038.1"/>
    </source>
</evidence>
<name>A0A0D2GNZ4_9EURO</name>
<dbReference type="PANTHER" id="PTHR13789:SF309">
    <property type="entry name" value="PUTATIVE (AFU_ORTHOLOGUE AFUA_6G14510)-RELATED"/>
    <property type="match status" value="1"/>
</dbReference>
<proteinExistence type="inferred from homology"/>
<dbReference type="STRING" id="1442369.A0A0D2GNZ4"/>
<evidence type="ECO:0000256" key="1">
    <source>
        <dbReference type="ARBA" id="ARBA00007992"/>
    </source>
</evidence>
<feature type="transmembrane region" description="Helical" evidence="6">
    <location>
        <begin position="12"/>
        <end position="34"/>
    </location>
</feature>
<dbReference type="Pfam" id="PF01494">
    <property type="entry name" value="FAD_binding_3"/>
    <property type="match status" value="1"/>
</dbReference>
<keyword evidence="6" id="KW-1133">Transmembrane helix</keyword>
<keyword evidence="9" id="KW-1185">Reference proteome</keyword>
<dbReference type="Proteomes" id="UP000053617">
    <property type="component" value="Unassembled WGS sequence"/>
</dbReference>
<evidence type="ECO:0000313" key="9">
    <source>
        <dbReference type="Proteomes" id="UP000053617"/>
    </source>
</evidence>
<dbReference type="EMBL" id="KN847484">
    <property type="protein sequence ID" value="KIX00038.1"/>
    <property type="molecule type" value="Genomic_DNA"/>
</dbReference>
<dbReference type="GeneID" id="25299036"/>
<sequence length="420" mass="46606">MSSSPSEATYFLSSNTIIIAGAGIAGLTFCIALAHHFPGASRPKVIVYERDSYEIRIGREGYSLSLRTDNRPGGIQVLDFLDMYERVRAVSVNAEDATEERGRFNIWDQNFRSIFRFPMQPFGPKKLTGMRIRRNALQKVLAEAAAEAGAEIHWGTAVNDAQSTEDGKMRVSLSDGRTELCDILIAADGSRSKIRSVLRPNDRLDYTGYYTWGGTTRFAHRGQIPKPVDRDWGVLLGGKGIGLFVSPVDDKSVLWGLSRASREPQERLRYPILQERLNELMEESTKVAANFSPVVKDLIAATDPSTVMQVNAMDRPPFPHLPSTYGPVIWIGDANHAVSPFAGNGANMAIMDSWDLASCFKKTHTLEEALAAYDQISVPRARRVLKVSRWSIDLAHATGLKLILYKIVIRIMGYLTGVPF</sequence>
<keyword evidence="2" id="KW-0285">Flavoprotein</keyword>
<comment type="similarity">
    <text evidence="1">Belongs to the paxM FAD-dependent monooxygenase family.</text>
</comment>
<accession>A0A0D2GNZ4</accession>
<dbReference type="InterPro" id="IPR036188">
    <property type="entry name" value="FAD/NAD-bd_sf"/>
</dbReference>
<keyword evidence="5" id="KW-0503">Monooxygenase</keyword>
<dbReference type="InterPro" id="IPR050493">
    <property type="entry name" value="FAD-dep_Monooxygenase_BioMet"/>
</dbReference>
<keyword evidence="6" id="KW-0472">Membrane</keyword>
<organism evidence="8 9">
    <name type="scientific">Rhinocladiella mackenziei CBS 650.93</name>
    <dbReference type="NCBI Taxonomy" id="1442369"/>
    <lineage>
        <taxon>Eukaryota</taxon>
        <taxon>Fungi</taxon>
        <taxon>Dikarya</taxon>
        <taxon>Ascomycota</taxon>
        <taxon>Pezizomycotina</taxon>
        <taxon>Eurotiomycetes</taxon>
        <taxon>Chaetothyriomycetidae</taxon>
        <taxon>Chaetothyriales</taxon>
        <taxon>Herpotrichiellaceae</taxon>
        <taxon>Rhinocladiella</taxon>
    </lineage>
</organism>